<keyword evidence="10" id="KW-0597">Phosphoprotein</keyword>
<dbReference type="InterPro" id="IPR033391">
    <property type="entry name" value="FBPase_N"/>
</dbReference>
<dbReference type="PIRSF" id="PIRSF500210">
    <property type="entry name" value="FBPtase"/>
    <property type="match status" value="1"/>
</dbReference>
<dbReference type="PROSITE" id="PS00124">
    <property type="entry name" value="FBPASE"/>
    <property type="match status" value="1"/>
</dbReference>
<evidence type="ECO:0000256" key="5">
    <source>
        <dbReference type="ARBA" id="ARBA00004282"/>
    </source>
</evidence>
<evidence type="ECO:0000256" key="27">
    <source>
        <dbReference type="ARBA" id="ARBA00043165"/>
    </source>
</evidence>
<evidence type="ECO:0000256" key="11">
    <source>
        <dbReference type="ARBA" id="ARBA00022618"/>
    </source>
</evidence>
<evidence type="ECO:0000256" key="16">
    <source>
        <dbReference type="ARBA" id="ARBA00022842"/>
    </source>
</evidence>
<dbReference type="GO" id="GO:0046872">
    <property type="term" value="F:metal ion binding"/>
    <property type="evidence" value="ECO:0007669"/>
    <property type="project" value="UniProtKB-KW"/>
</dbReference>
<dbReference type="GO" id="GO:0051301">
    <property type="term" value="P:cell division"/>
    <property type="evidence" value="ECO:0007669"/>
    <property type="project" value="UniProtKB-KW"/>
</dbReference>
<dbReference type="GO" id="GO:0006094">
    <property type="term" value="P:gluconeogenesis"/>
    <property type="evidence" value="ECO:0007669"/>
    <property type="project" value="UniProtKB-UniPathway"/>
</dbReference>
<keyword evidence="20 28" id="KW-0119">Carbohydrate metabolism</keyword>
<keyword evidence="19" id="KW-0539">Nucleus</keyword>
<keyword evidence="32" id="KW-1185">Reference proteome</keyword>
<keyword evidence="11" id="KW-0132">Cell division</keyword>
<dbReference type="Gene3D" id="3.40.190.80">
    <property type="match status" value="1"/>
</dbReference>
<dbReference type="GO" id="GO:0005634">
    <property type="term" value="C:nucleus"/>
    <property type="evidence" value="ECO:0007669"/>
    <property type="project" value="UniProtKB-SubCell"/>
</dbReference>
<evidence type="ECO:0000256" key="6">
    <source>
        <dbReference type="ARBA" id="ARBA00004742"/>
    </source>
</evidence>
<dbReference type="AlphaFoldDB" id="A0A151WT59"/>
<dbReference type="HAMAP" id="MF_01855">
    <property type="entry name" value="FBPase_class1"/>
    <property type="match status" value="1"/>
</dbReference>
<dbReference type="PIRSF" id="PIRSF000904">
    <property type="entry name" value="FBPtase_SBPase"/>
    <property type="match status" value="1"/>
</dbReference>
<keyword evidence="21" id="KW-0131">Cell cycle</keyword>
<dbReference type="GO" id="GO:0005525">
    <property type="term" value="F:GTP binding"/>
    <property type="evidence" value="ECO:0007669"/>
    <property type="project" value="UniProtKB-KW"/>
</dbReference>
<evidence type="ECO:0000256" key="25">
    <source>
        <dbReference type="ARBA" id="ARBA00040321"/>
    </source>
</evidence>
<keyword evidence="13 29" id="KW-0547">Nucleotide-binding</keyword>
<dbReference type="CDD" id="cd00354">
    <property type="entry name" value="FBPase"/>
    <property type="match status" value="1"/>
</dbReference>
<dbReference type="CDD" id="cd01850">
    <property type="entry name" value="CDC_Septin"/>
    <property type="match status" value="1"/>
</dbReference>
<feature type="domain" description="Septin-type G" evidence="30">
    <location>
        <begin position="353"/>
        <end position="608"/>
    </location>
</feature>
<dbReference type="NCBIfam" id="NF006778">
    <property type="entry name" value="PRK09293.1-1"/>
    <property type="match status" value="1"/>
</dbReference>
<evidence type="ECO:0000256" key="13">
    <source>
        <dbReference type="ARBA" id="ARBA00022741"/>
    </source>
</evidence>
<evidence type="ECO:0000256" key="19">
    <source>
        <dbReference type="ARBA" id="ARBA00023242"/>
    </source>
</evidence>
<organism evidence="31 32">
    <name type="scientific">Mycetomoellerius zeteki</name>
    <dbReference type="NCBI Taxonomy" id="64791"/>
    <lineage>
        <taxon>Eukaryota</taxon>
        <taxon>Metazoa</taxon>
        <taxon>Ecdysozoa</taxon>
        <taxon>Arthropoda</taxon>
        <taxon>Hexapoda</taxon>
        <taxon>Insecta</taxon>
        <taxon>Pterygota</taxon>
        <taxon>Neoptera</taxon>
        <taxon>Endopterygota</taxon>
        <taxon>Hymenoptera</taxon>
        <taxon>Apocrita</taxon>
        <taxon>Aculeata</taxon>
        <taxon>Formicoidea</taxon>
        <taxon>Formicidae</taxon>
        <taxon>Myrmicinae</taxon>
        <taxon>Mycetomoellerius</taxon>
    </lineage>
</organism>
<sequence>MTSNNTIMDSDCMTLTRFMLSEQRKAPTATGDLTQLLNSIQTAIKAVSSAVRKAGIANMYGIAGNTNIQGEEVKKLDILSNELFINMLTSSFTTCVLISEENQHAIEVETEKSGKYVVSFDPLDGSSNIDCLVSVGSIFGIYKKSEQSGNSTLQTALQPGRNLIAAGYALYGSATMIVLSIGQGVNGFTYDPAIGEFILTERNMRMPDRGNIYSINEGNESTWDSSIKEYVRSKKYPATGKPYSARYVGSMVADVHRTIKYGGIFLYPASKSNPNGKLRLLYECVPMAFIVKEAGGLATDGKVNILDIVPENIHQRSPIFLGSKDDVNDVMTFMDYIGFATLPEQVHRKSVKRGFEFTLMVLGETGLGKSTLINSLFLGDLYKDRRIPDAAERVAKTTSIEKKTMDIEERGVRLRLTIVDTPGFGDAVNCEDTWKACSAYIDEQFRQYFTDESGLNRKNIQDNRVHCCLYFIPPYGHGLRQIDLEVLRRLHRKVNVVPVIAKADTLTTHEIYQFPDCDSDEDEEFKQQDKELKACIPFAVVGSSTVLEVAGKKVRGRQYPWGVVEVENPKHSDFVKLRTMLISTHMQDLKDVTQDVHYENFRAQCISQISQQAIRERSKLKRDSGPHFENSISDTDRLLLQKDEEIRRMQDILAQMQEKLKATGQVGGGVGLRGRVGSLGNDLDSADVEKKRNSIIDV</sequence>
<dbReference type="Gene3D" id="3.40.50.300">
    <property type="entry name" value="P-loop containing nucleotide triphosphate hydrolases"/>
    <property type="match status" value="1"/>
</dbReference>
<dbReference type="FunFam" id="3.40.190.80:FF:000001">
    <property type="entry name" value="Fructose-1,6-bisphosphatase class 1"/>
    <property type="match status" value="1"/>
</dbReference>
<comment type="cofactor">
    <cofactor evidence="2">
        <name>Mg(2+)</name>
        <dbReference type="ChEBI" id="CHEBI:18420"/>
    </cofactor>
</comment>
<reference evidence="31 32" key="1">
    <citation type="submission" date="2015-09" db="EMBL/GenBank/DDBJ databases">
        <title>Trachymyrmex zeteki WGS genome.</title>
        <authorList>
            <person name="Nygaard S."/>
            <person name="Hu H."/>
            <person name="Boomsma J."/>
            <person name="Zhang G."/>
        </authorList>
    </citation>
    <scope>NUCLEOTIDE SEQUENCE [LARGE SCALE GENOMIC DNA]</scope>
    <source>
        <strain evidence="31">Tzet28-1</strain>
        <tissue evidence="31">Whole body</tissue>
    </source>
</reference>
<comment type="catalytic activity">
    <reaction evidence="1">
        <text>beta-D-fructose 1,6-bisphosphate + H2O = beta-D-fructose 6-phosphate + phosphate</text>
        <dbReference type="Rhea" id="RHEA:11064"/>
        <dbReference type="ChEBI" id="CHEBI:15377"/>
        <dbReference type="ChEBI" id="CHEBI:32966"/>
        <dbReference type="ChEBI" id="CHEBI:43474"/>
        <dbReference type="ChEBI" id="CHEBI:57634"/>
        <dbReference type="EC" id="3.1.3.11"/>
    </reaction>
</comment>
<evidence type="ECO:0000256" key="26">
    <source>
        <dbReference type="ARBA" id="ARBA00042757"/>
    </source>
</evidence>
<dbReference type="Pfam" id="PF00316">
    <property type="entry name" value="FBPase"/>
    <property type="match status" value="1"/>
</dbReference>
<dbReference type="SUPFAM" id="SSF56655">
    <property type="entry name" value="Carbohydrate phosphatase"/>
    <property type="match status" value="1"/>
</dbReference>
<evidence type="ECO:0000256" key="4">
    <source>
        <dbReference type="ARBA" id="ARBA00004216"/>
    </source>
</evidence>
<evidence type="ECO:0000256" key="23">
    <source>
        <dbReference type="ARBA" id="ARBA00037516"/>
    </source>
</evidence>
<gene>
    <name evidence="31" type="ORF">ALC60_09868</name>
</gene>
<dbReference type="GO" id="GO:0006000">
    <property type="term" value="P:fructose metabolic process"/>
    <property type="evidence" value="ECO:0007669"/>
    <property type="project" value="TreeGrafter"/>
</dbReference>
<evidence type="ECO:0000313" key="31">
    <source>
        <dbReference type="EMBL" id="KYQ51070.1"/>
    </source>
</evidence>
<proteinExistence type="inferred from homology"/>
<evidence type="ECO:0000313" key="32">
    <source>
        <dbReference type="Proteomes" id="UP000075809"/>
    </source>
</evidence>
<dbReference type="GO" id="GO:0006002">
    <property type="term" value="P:fructose 6-phosphate metabolic process"/>
    <property type="evidence" value="ECO:0007669"/>
    <property type="project" value="TreeGrafter"/>
</dbReference>
<keyword evidence="12" id="KW-0479">Metal-binding</keyword>
<evidence type="ECO:0000256" key="15">
    <source>
        <dbReference type="ARBA" id="ARBA00022837"/>
    </source>
</evidence>
<dbReference type="GO" id="GO:0030018">
    <property type="term" value="C:Z disc"/>
    <property type="evidence" value="ECO:0007669"/>
    <property type="project" value="UniProtKB-SubCell"/>
</dbReference>
<keyword evidence="9" id="KW-0963">Cytoplasm</keyword>
<dbReference type="Gene3D" id="3.30.540.10">
    <property type="entry name" value="Fructose-1,6-Bisphosphatase, subunit A, domain 1"/>
    <property type="match status" value="1"/>
</dbReference>
<keyword evidence="16" id="KW-0460">Magnesium</keyword>
<keyword evidence="18 29" id="KW-0342">GTP-binding</keyword>
<dbReference type="InterPro" id="IPR044015">
    <property type="entry name" value="FBPase_C_dom"/>
</dbReference>
<evidence type="ECO:0000256" key="8">
    <source>
        <dbReference type="ARBA" id="ARBA00013093"/>
    </source>
</evidence>
<keyword evidence="15" id="KW-0106">Calcium</keyword>
<comment type="similarity">
    <text evidence="7 28">Belongs to the FBPase class 1 family.</text>
</comment>
<dbReference type="SUPFAM" id="SSF52540">
    <property type="entry name" value="P-loop containing nucleoside triphosphate hydrolases"/>
    <property type="match status" value="1"/>
</dbReference>
<evidence type="ECO:0000256" key="2">
    <source>
        <dbReference type="ARBA" id="ARBA00001946"/>
    </source>
</evidence>
<dbReference type="PRINTS" id="PR00115">
    <property type="entry name" value="F16BPHPHTASE"/>
</dbReference>
<dbReference type="EC" id="3.1.3.11" evidence="8"/>
<name>A0A151WT59_9HYME</name>
<dbReference type="GO" id="GO:0030388">
    <property type="term" value="P:fructose 1,6-bisphosphate metabolic process"/>
    <property type="evidence" value="ECO:0007669"/>
    <property type="project" value="TreeGrafter"/>
</dbReference>
<dbReference type="EMBL" id="KQ982762">
    <property type="protein sequence ID" value="KYQ51070.1"/>
    <property type="molecule type" value="Genomic_DNA"/>
</dbReference>
<evidence type="ECO:0000256" key="20">
    <source>
        <dbReference type="ARBA" id="ARBA00023277"/>
    </source>
</evidence>
<comment type="function">
    <text evidence="23">Catalyzes the hydrolysis of fructose 1,6-bisphosphate to fructose 6-phosphate in the presence of divalent cations and probably participates in glycogen synthesis from carbohydrate precursors, such as lactate.</text>
</comment>
<accession>A0A151WT59</accession>
<comment type="subunit">
    <text evidence="24">Homotetramer. Interacts with ALDOA; the interaction blocks inhibition by physiological concentrations of AMP and reduces inhibition by Ca(2+). Interacts with alpha-actinin and F-actin.</text>
</comment>
<dbReference type="InterPro" id="IPR000146">
    <property type="entry name" value="FBPase_class-1"/>
</dbReference>
<dbReference type="InterPro" id="IPR016491">
    <property type="entry name" value="Septin"/>
</dbReference>
<dbReference type="InterPro" id="IPR028343">
    <property type="entry name" value="FBPtase"/>
</dbReference>
<keyword evidence="17" id="KW-0965">Cell junction</keyword>
<evidence type="ECO:0000256" key="17">
    <source>
        <dbReference type="ARBA" id="ARBA00022949"/>
    </source>
</evidence>
<dbReference type="FunFam" id="3.40.50.300:FF:000064">
    <property type="entry name" value="Septin 4"/>
    <property type="match status" value="1"/>
</dbReference>
<dbReference type="Pfam" id="PF00735">
    <property type="entry name" value="Septin"/>
    <property type="match status" value="1"/>
</dbReference>
<evidence type="ECO:0000256" key="21">
    <source>
        <dbReference type="ARBA" id="ARBA00023306"/>
    </source>
</evidence>
<evidence type="ECO:0000256" key="14">
    <source>
        <dbReference type="ARBA" id="ARBA00022801"/>
    </source>
</evidence>
<dbReference type="Proteomes" id="UP000075809">
    <property type="component" value="Unassembled WGS sequence"/>
</dbReference>
<comment type="subcellular location">
    <subcellularLocation>
        <location evidence="5">Cell junction</location>
    </subcellularLocation>
    <subcellularLocation>
        <location evidence="4">Cytoplasm</location>
        <location evidence="4">Myofibril</location>
        <location evidence="4">Sarcomere</location>
        <location evidence="4">Z line</location>
    </subcellularLocation>
    <subcellularLocation>
        <location evidence="3">Nucleus</location>
    </subcellularLocation>
</comment>
<comment type="pathway">
    <text evidence="6">Carbohydrate biosynthesis; gluconeogenesis.</text>
</comment>
<evidence type="ECO:0000259" key="30">
    <source>
        <dbReference type="PROSITE" id="PS51719"/>
    </source>
</evidence>
<evidence type="ECO:0000256" key="18">
    <source>
        <dbReference type="ARBA" id="ARBA00023134"/>
    </source>
</evidence>
<dbReference type="STRING" id="64791.A0A151WT59"/>
<dbReference type="Pfam" id="PF18913">
    <property type="entry name" value="FBPase_C"/>
    <property type="match status" value="1"/>
</dbReference>
<dbReference type="FunFam" id="3.30.540.10:FF:000005">
    <property type="entry name" value="Fructose-1,6-bisphosphatase isozyme 2"/>
    <property type="match status" value="1"/>
</dbReference>
<keyword evidence="14 28" id="KW-0378">Hydrolase</keyword>
<dbReference type="InterPro" id="IPR020548">
    <property type="entry name" value="Fructose_bisphosphatase_AS"/>
</dbReference>
<dbReference type="GO" id="GO:0042132">
    <property type="term" value="F:fructose 1,6-bisphosphate 1-phosphatase activity"/>
    <property type="evidence" value="ECO:0007669"/>
    <property type="project" value="UniProtKB-EC"/>
</dbReference>
<dbReference type="InterPro" id="IPR027417">
    <property type="entry name" value="P-loop_NTPase"/>
</dbReference>
<dbReference type="GO" id="GO:0005829">
    <property type="term" value="C:cytosol"/>
    <property type="evidence" value="ECO:0007669"/>
    <property type="project" value="TreeGrafter"/>
</dbReference>
<evidence type="ECO:0000256" key="28">
    <source>
        <dbReference type="RuleBase" id="RU000508"/>
    </source>
</evidence>
<evidence type="ECO:0000256" key="10">
    <source>
        <dbReference type="ARBA" id="ARBA00022553"/>
    </source>
</evidence>
<dbReference type="GO" id="GO:0070161">
    <property type="term" value="C:anchoring junction"/>
    <property type="evidence" value="ECO:0007669"/>
    <property type="project" value="UniProtKB-SubCell"/>
</dbReference>
<evidence type="ECO:0000256" key="24">
    <source>
        <dbReference type="ARBA" id="ARBA00038670"/>
    </source>
</evidence>
<evidence type="ECO:0000256" key="1">
    <source>
        <dbReference type="ARBA" id="ARBA00001273"/>
    </source>
</evidence>
<dbReference type="PROSITE" id="PS51719">
    <property type="entry name" value="G_SEPTIN"/>
    <property type="match status" value="1"/>
</dbReference>
<evidence type="ECO:0000256" key="7">
    <source>
        <dbReference type="ARBA" id="ARBA00010941"/>
    </source>
</evidence>
<comment type="similarity">
    <text evidence="29">Belongs to the TRAFAC class TrmE-Era-EngA-EngB-Septin-like GTPase superfamily. Septin GTPase family.</text>
</comment>
<evidence type="ECO:0000256" key="29">
    <source>
        <dbReference type="RuleBase" id="RU004560"/>
    </source>
</evidence>
<evidence type="ECO:0000256" key="22">
    <source>
        <dbReference type="ARBA" id="ARBA00032973"/>
    </source>
</evidence>
<evidence type="ECO:0000256" key="12">
    <source>
        <dbReference type="ARBA" id="ARBA00022723"/>
    </source>
</evidence>
<dbReference type="GO" id="GO:0005986">
    <property type="term" value="P:sucrose biosynthetic process"/>
    <property type="evidence" value="ECO:0007669"/>
    <property type="project" value="TreeGrafter"/>
</dbReference>
<dbReference type="InterPro" id="IPR030379">
    <property type="entry name" value="G_SEPTIN_dom"/>
</dbReference>
<dbReference type="PANTHER" id="PTHR11556:SF1">
    <property type="entry name" value="FRUCTOSE-BISPHOSPHATASE"/>
    <property type="match status" value="1"/>
</dbReference>
<evidence type="ECO:0000256" key="3">
    <source>
        <dbReference type="ARBA" id="ARBA00004123"/>
    </source>
</evidence>
<protein>
    <recommendedName>
        <fullName evidence="25">Fructose-1,6-bisphosphatase isozyme 2</fullName>
        <ecNumber evidence="8">3.1.3.11</ecNumber>
    </recommendedName>
    <alternativeName>
        <fullName evidence="22">D-fructose-1,6-bisphosphate 1-phosphohydrolase</fullName>
    </alternativeName>
    <alternativeName>
        <fullName evidence="26">D-fructose-1,6-bisphosphate 1-phosphohydrolase 2</fullName>
    </alternativeName>
    <alternativeName>
        <fullName evidence="27">Muscle FBPase</fullName>
    </alternativeName>
</protein>
<dbReference type="UniPathway" id="UPA00138"/>
<evidence type="ECO:0000256" key="9">
    <source>
        <dbReference type="ARBA" id="ARBA00022490"/>
    </source>
</evidence>
<dbReference type="PANTHER" id="PTHR11556">
    <property type="entry name" value="FRUCTOSE-1,6-BISPHOSPHATASE-RELATED"/>
    <property type="match status" value="1"/>
</dbReference>